<dbReference type="InterPro" id="IPR013785">
    <property type="entry name" value="Aldolase_TIM"/>
</dbReference>
<evidence type="ECO:0000256" key="2">
    <source>
        <dbReference type="ARBA" id="ARBA00022729"/>
    </source>
</evidence>
<evidence type="ECO:0000256" key="4">
    <source>
        <dbReference type="ARBA" id="ARBA00023295"/>
    </source>
</evidence>
<sequence>MNDVIQVRAGRALRVWVIVVLLIVAQLAVIAPRENTAYAANNGLGAKPYMGWSSYSMQVYSGNSAWITAAQIKVQSDAMHTTLQSHGYEYINIDAGWNGGMDGYGRPVPSATLYPNGLGEVIDYVHNNGQKIGLYMIPGLAPQAYTADLPIYNAPGCSMQDIAVLPLTTADYWGLGYKIDFSNPCAQKYIDSIANLLDSWGVDFLKFDSVTPGSGHNDTSIDSRGDVAAWSQALAPHGIWFELSWALDHNYVDTWKQYANGWRVDWDVECYCTNTALTSWPNIARLFPDAATWWRDAGPGGWNDFDSLNVGNGAMDGLTQDERRTAMTLWAMSSAQLYTGNDLTNLDSFGISLLTNDEVIAVNQAGRPAHPVSTATNQQVWYANNGDGTYTVGLVNLGSAAATVTVNWTDIGLNGAANVRDLWSHTDLGSYNTGYSSINLPAHGSRLLKVRAAGGSVTANDDDTGIKYSGSWQRSYNRGLGDYQDDVHFTQTNNDYFEYSFNGTGVELITEKDSSQGNIDIYVDNVFKGTVSTYNATRQLQQSVYAISGLANGAHTLKAVKKSGTYMLVDKLRFSVPADIAVNDTDTSITYSGTWTYNGSRGFGDYQDDVHYTSTNNNYAQYTFNGTGVELITEKEAGQGDIDIYIDNVFKGTVSTYNATRLTQQSVYRISGLTNGSHTIKVVKKSGTYMLIDAFKVTTNKTQINNSDAGLTYSGAWSLNGNRGFGDFNNDVHFTQTNNDYVQYTFTGTGIEYITEKEAGQGDVDIYIDNVFKATVSTYNATRLANQVVYQITGLTSGSHTFKAVKKTGTYMLLDSLRVTP</sequence>
<evidence type="ECO:0000256" key="6">
    <source>
        <dbReference type="SAM" id="Phobius"/>
    </source>
</evidence>
<evidence type="ECO:0000313" key="8">
    <source>
        <dbReference type="EMBL" id="MBP3961249.1"/>
    </source>
</evidence>
<dbReference type="PANTHER" id="PTHR11452">
    <property type="entry name" value="ALPHA-GALACTOSIDASE/ALPHA-N-ACETYLGALACTOSAMINIDASE"/>
    <property type="match status" value="1"/>
</dbReference>
<evidence type="ECO:0000256" key="5">
    <source>
        <dbReference type="RuleBase" id="RU361168"/>
    </source>
</evidence>
<dbReference type="Gene3D" id="2.60.40.1180">
    <property type="entry name" value="Golgi alpha-mannosidase II"/>
    <property type="match status" value="1"/>
</dbReference>
<dbReference type="EC" id="3.2.1.22" evidence="5"/>
<comment type="caution">
    <text evidence="8">The sequence shown here is derived from an EMBL/GenBank/DDBJ whole genome shotgun (WGS) entry which is preliminary data.</text>
</comment>
<keyword evidence="5" id="KW-1015">Disulfide bond</keyword>
<keyword evidence="6" id="KW-0472">Membrane</keyword>
<dbReference type="EMBL" id="JAGKSP010000001">
    <property type="protein sequence ID" value="MBP3961249.1"/>
    <property type="molecule type" value="Genomic_DNA"/>
</dbReference>
<keyword evidence="9" id="KW-1185">Reference proteome</keyword>
<gene>
    <name evidence="8" type="ORF">I8J30_00885</name>
</gene>
<dbReference type="InterPro" id="IPR002241">
    <property type="entry name" value="Glyco_hydro_27"/>
</dbReference>
<dbReference type="InterPro" id="IPR013780">
    <property type="entry name" value="Glyco_hydro_b"/>
</dbReference>
<comment type="catalytic activity">
    <reaction evidence="5">
        <text>Hydrolysis of terminal, non-reducing alpha-D-galactose residues in alpha-D-galactosides, including galactose oligosaccharides, galactomannans and galactolipids.</text>
        <dbReference type="EC" id="3.2.1.22"/>
    </reaction>
</comment>
<keyword evidence="2" id="KW-0732">Signal</keyword>
<name>A0ABS5C5N0_9BACL</name>
<dbReference type="Pfam" id="PF16499">
    <property type="entry name" value="Melibiase_2"/>
    <property type="match status" value="2"/>
</dbReference>
<dbReference type="GO" id="GO:0016787">
    <property type="term" value="F:hydrolase activity"/>
    <property type="evidence" value="ECO:0007669"/>
    <property type="project" value="UniProtKB-KW"/>
</dbReference>
<dbReference type="CDD" id="cd14792">
    <property type="entry name" value="GH27"/>
    <property type="match status" value="1"/>
</dbReference>
<dbReference type="Pfam" id="PF17801">
    <property type="entry name" value="Melibiase_C"/>
    <property type="match status" value="1"/>
</dbReference>
<feature type="transmembrane region" description="Helical" evidence="6">
    <location>
        <begin position="12"/>
        <end position="31"/>
    </location>
</feature>
<feature type="domain" description="Alpha galactosidase C-terminal" evidence="7">
    <location>
        <begin position="377"/>
        <end position="450"/>
    </location>
</feature>
<dbReference type="PRINTS" id="PR00740">
    <property type="entry name" value="GLHYDRLASE27"/>
</dbReference>
<proteinExistence type="inferred from homology"/>
<keyword evidence="4 5" id="KW-0326">Glycosidase</keyword>
<keyword evidence="6" id="KW-1133">Transmembrane helix</keyword>
<dbReference type="SUPFAM" id="SSF51011">
    <property type="entry name" value="Glycosyl hydrolase domain"/>
    <property type="match status" value="1"/>
</dbReference>
<organism evidence="8 9">
    <name type="scientific">Paenibacillus lignilyticus</name>
    <dbReference type="NCBI Taxonomy" id="1172615"/>
    <lineage>
        <taxon>Bacteria</taxon>
        <taxon>Bacillati</taxon>
        <taxon>Bacillota</taxon>
        <taxon>Bacilli</taxon>
        <taxon>Bacillales</taxon>
        <taxon>Paenibacillaceae</taxon>
        <taxon>Paenibacillus</taxon>
    </lineage>
</organism>
<keyword evidence="6" id="KW-0812">Transmembrane</keyword>
<evidence type="ECO:0000313" key="9">
    <source>
        <dbReference type="Proteomes" id="UP000673394"/>
    </source>
</evidence>
<dbReference type="Gene3D" id="2.60.120.260">
    <property type="entry name" value="Galactose-binding domain-like"/>
    <property type="match status" value="3"/>
</dbReference>
<dbReference type="PANTHER" id="PTHR11452:SF75">
    <property type="entry name" value="ALPHA-GALACTOSIDASE MEL1"/>
    <property type="match status" value="1"/>
</dbReference>
<dbReference type="Proteomes" id="UP000673394">
    <property type="component" value="Unassembled WGS sequence"/>
</dbReference>
<evidence type="ECO:0000259" key="7">
    <source>
        <dbReference type="Pfam" id="PF17801"/>
    </source>
</evidence>
<evidence type="ECO:0000256" key="1">
    <source>
        <dbReference type="ARBA" id="ARBA00009743"/>
    </source>
</evidence>
<keyword evidence="3 5" id="KW-0378">Hydrolase</keyword>
<accession>A0ABS5C5N0</accession>
<dbReference type="InterPro" id="IPR041233">
    <property type="entry name" value="Melibiase_C"/>
</dbReference>
<dbReference type="SUPFAM" id="SSF51445">
    <property type="entry name" value="(Trans)glycosidases"/>
    <property type="match status" value="1"/>
</dbReference>
<reference evidence="8 9" key="1">
    <citation type="submission" date="2021-04" db="EMBL/GenBank/DDBJ databases">
        <title>Paenibacillus sp. DLE-14 whole genome sequence.</title>
        <authorList>
            <person name="Ham Y.J."/>
        </authorList>
    </citation>
    <scope>NUCLEOTIDE SEQUENCE [LARGE SCALE GENOMIC DNA]</scope>
    <source>
        <strain evidence="8 9">DLE-14</strain>
    </source>
</reference>
<comment type="similarity">
    <text evidence="1 5">Belongs to the glycosyl hydrolase 27 family.</text>
</comment>
<dbReference type="InterPro" id="IPR017853">
    <property type="entry name" value="GH"/>
</dbReference>
<dbReference type="Gene3D" id="3.20.20.70">
    <property type="entry name" value="Aldolase class I"/>
    <property type="match status" value="1"/>
</dbReference>
<protein>
    <recommendedName>
        <fullName evidence="5">Alpha-galactosidase</fullName>
        <ecNumber evidence="5">3.2.1.22</ecNumber>
    </recommendedName>
    <alternativeName>
        <fullName evidence="5">Melibiase</fullName>
    </alternativeName>
</protein>
<evidence type="ECO:0000256" key="3">
    <source>
        <dbReference type="ARBA" id="ARBA00022801"/>
    </source>
</evidence>